<gene>
    <name evidence="3" type="ORF">SAMN04487894_112114</name>
</gene>
<dbReference type="RefSeq" id="WP_090391827.1">
    <property type="nucleotide sequence ID" value="NZ_FMZO01000012.1"/>
</dbReference>
<evidence type="ECO:0000313" key="4">
    <source>
        <dbReference type="Proteomes" id="UP000198757"/>
    </source>
</evidence>
<evidence type="ECO:0000256" key="2">
    <source>
        <dbReference type="ARBA" id="ARBA00022833"/>
    </source>
</evidence>
<dbReference type="PANTHER" id="PTHR42742:SF3">
    <property type="entry name" value="FRUCTOKINASE"/>
    <property type="match status" value="1"/>
</dbReference>
<dbReference type="SUPFAM" id="SSF51182">
    <property type="entry name" value="RmlC-like cupins"/>
    <property type="match status" value="1"/>
</dbReference>
<organism evidence="3 4">
    <name type="scientific">Niabella drilacis (strain DSM 25811 / CCM 8410 / CCUG 62505 / LMG 26954 / E90)</name>
    <dbReference type="NCBI Taxonomy" id="1285928"/>
    <lineage>
        <taxon>Bacteria</taxon>
        <taxon>Pseudomonadati</taxon>
        <taxon>Bacteroidota</taxon>
        <taxon>Chitinophagia</taxon>
        <taxon>Chitinophagales</taxon>
        <taxon>Chitinophagaceae</taxon>
        <taxon>Niabella</taxon>
    </lineage>
</organism>
<dbReference type="Gene3D" id="2.60.120.10">
    <property type="entry name" value="Jelly Rolls"/>
    <property type="match status" value="1"/>
</dbReference>
<name>A0A1G6X2X4_NIADE</name>
<dbReference type="CDD" id="cd07010">
    <property type="entry name" value="cupin_PMI_type_I_N_bac"/>
    <property type="match status" value="1"/>
</dbReference>
<proteinExistence type="predicted"/>
<accession>A0A1G6X2X4</accession>
<dbReference type="EMBL" id="FMZO01000012">
    <property type="protein sequence ID" value="SDD72384.1"/>
    <property type="molecule type" value="Genomic_DNA"/>
</dbReference>
<evidence type="ECO:0000256" key="1">
    <source>
        <dbReference type="ARBA" id="ARBA00022723"/>
    </source>
</evidence>
<dbReference type="PANTHER" id="PTHR42742">
    <property type="entry name" value="TRANSCRIPTIONAL REPRESSOR MPRA"/>
    <property type="match status" value="1"/>
</dbReference>
<evidence type="ECO:0000313" key="3">
    <source>
        <dbReference type="EMBL" id="SDD72384.1"/>
    </source>
</evidence>
<protein>
    <submittedName>
        <fullName evidence="3">Mannose-6-phosphate isomerase, class I</fullName>
    </submittedName>
</protein>
<keyword evidence="3" id="KW-0413">Isomerase</keyword>
<dbReference type="InterPro" id="IPR051804">
    <property type="entry name" value="Carb_Metab_Reg_Kinase/Isom"/>
</dbReference>
<keyword evidence="4" id="KW-1185">Reference proteome</keyword>
<dbReference type="InterPro" id="IPR014710">
    <property type="entry name" value="RmlC-like_jellyroll"/>
</dbReference>
<dbReference type="Proteomes" id="UP000198757">
    <property type="component" value="Unassembled WGS sequence"/>
</dbReference>
<dbReference type="OrthoDB" id="9808275at2"/>
<dbReference type="GO" id="GO:0016853">
    <property type="term" value="F:isomerase activity"/>
    <property type="evidence" value="ECO:0007669"/>
    <property type="project" value="UniProtKB-KW"/>
</dbReference>
<dbReference type="AlphaFoldDB" id="A0A1G6X2X4"/>
<dbReference type="InterPro" id="IPR011051">
    <property type="entry name" value="RmlC_Cupin_sf"/>
</dbReference>
<keyword evidence="1" id="KW-0479">Metal-binding</keyword>
<sequence length="577" mass="64624">MSKRNYDKKPCIRVSGQAFEGWDAILNRIRKDPGSGKIVVVDCYTGICYEELLTQLKTLPHSLLVLTPHLFRDEDAILAMTKPFVTDDPLFGYMTKLRIADYFDTEKLQVAREQITRHEGTVLVLGCGAGAVVEGDLVIYADMPRWELQQRMRKKTVQGLGVSDGDKPFATQYKRGLFNDWKVLDQHKQTLYDKVHYWLDTTNAGAPVLIDRNTFLSGMAKAAGSPFRVVPFFDPAPWGGQWMKEAFGLDPDAVNYGWCFDCVPEENSLLFCINETLFETPAINLVFIQSKALLGERVLARFGKEFPIRFDFLDTMDGGNLSLQVHPTRAFAQEHFGIAYTQDESYYLLDAKEDAFVYLGMKTGADPGQMLQELDAAQSGSGRPFDADRYVNKIPAKKHDHFLIPAGTVHCSGKDAMVLEISATPFLYTFKLWDWDRLGLDGLPRPINISRGREVINAEADAGFAARELINRFEVVQAGKGWVQERTGLHESQFIETFRHTFQTAVVHYTNGSVNVLNLVEGDAVIVEGLQHEFEPLVVHYAETFIIPAAVTAYSVRPYGAGPGATCVTMKACIKEA</sequence>
<dbReference type="GO" id="GO:0046872">
    <property type="term" value="F:metal ion binding"/>
    <property type="evidence" value="ECO:0007669"/>
    <property type="project" value="UniProtKB-KW"/>
</dbReference>
<reference evidence="4" key="1">
    <citation type="submission" date="2016-10" db="EMBL/GenBank/DDBJ databases">
        <authorList>
            <person name="Varghese N."/>
            <person name="Submissions S."/>
        </authorList>
    </citation>
    <scope>NUCLEOTIDE SEQUENCE [LARGE SCALE GENOMIC DNA]</scope>
    <source>
        <strain evidence="4">DSM 25811 / CCM 8410 / LMG 26954 / E90</strain>
    </source>
</reference>
<keyword evidence="2" id="KW-0862">Zinc</keyword>
<dbReference type="STRING" id="1285928.SAMN04487894_112114"/>